<dbReference type="RefSeq" id="WP_109763911.1">
    <property type="nucleotide sequence ID" value="NZ_QGGU01000008.1"/>
</dbReference>
<accession>A0A316FK69</accession>
<dbReference type="CDD" id="cd02440">
    <property type="entry name" value="AdoMet_MTases"/>
    <property type="match status" value="1"/>
</dbReference>
<evidence type="ECO:0000313" key="4">
    <source>
        <dbReference type="Proteomes" id="UP000245790"/>
    </source>
</evidence>
<comment type="caution">
    <text evidence="3">The sequence shown here is derived from an EMBL/GenBank/DDBJ whole genome shotgun (WGS) entry which is preliminary data.</text>
</comment>
<feature type="domain" description="Methyltransferase" evidence="2">
    <location>
        <begin position="64"/>
        <end position="193"/>
    </location>
</feature>
<dbReference type="InterPro" id="IPR025714">
    <property type="entry name" value="Methyltranfer_dom"/>
</dbReference>
<reference evidence="3 4" key="1">
    <citation type="submission" date="2018-05" db="EMBL/GenBank/DDBJ databases">
        <title>Genomic Encyclopedia of Type Strains, Phase IV (KMG-IV): sequencing the most valuable type-strain genomes for metagenomic binning, comparative biology and taxonomic classification.</title>
        <authorList>
            <person name="Goeker M."/>
        </authorList>
    </citation>
    <scope>NUCLEOTIDE SEQUENCE [LARGE SCALE GENOMIC DNA]</scope>
    <source>
        <strain evidence="3 4">DSM 25350</strain>
    </source>
</reference>
<dbReference type="Gene3D" id="3.40.50.150">
    <property type="entry name" value="Vaccinia Virus protein VP39"/>
    <property type="match status" value="1"/>
</dbReference>
<dbReference type="OrthoDB" id="9801692at2"/>
<protein>
    <submittedName>
        <fullName evidence="3">Putative methyltransferase</fullName>
    </submittedName>
</protein>
<dbReference type="GO" id="GO:0032259">
    <property type="term" value="P:methylation"/>
    <property type="evidence" value="ECO:0007669"/>
    <property type="project" value="UniProtKB-KW"/>
</dbReference>
<dbReference type="InterPro" id="IPR016980">
    <property type="entry name" value="S-AdoMet-dep_MeTrfase_Alr7345"/>
</dbReference>
<keyword evidence="1" id="KW-0732">Signal</keyword>
<dbReference type="GO" id="GO:0008168">
    <property type="term" value="F:methyltransferase activity"/>
    <property type="evidence" value="ECO:0007669"/>
    <property type="project" value="UniProtKB-KW"/>
</dbReference>
<dbReference type="PIRSF" id="PIRSF031679">
    <property type="entry name" value="Mtase_Alr7345_prd"/>
    <property type="match status" value="1"/>
</dbReference>
<proteinExistence type="predicted"/>
<sequence>MKTLSSSSFSSCLLSLSILLTLPVSAFDSDRIITSVQSPDRLEKDLERDINRKPEQVLNFFDIRPGMTVLDIFSGGGYYTELLSYAVGSEGKVISHNNKAYIKYVAETLEKRYYNNRLPNVKRIEAEANDLSLPANSVDVAFLILAYHDIYYSPKKGSWPKIDRKVFLNNIYQSLKPGGILAIIDHHAEPDSPTTTGHDLHRISVNTVITQVKEAGFKLHERAYFLENDEDILTKHMYAPKLRGKTSRFVLKFLKPLDVVKQLVDERNIP</sequence>
<evidence type="ECO:0000259" key="2">
    <source>
        <dbReference type="Pfam" id="PF13847"/>
    </source>
</evidence>
<gene>
    <name evidence="3" type="ORF">C8D97_10812</name>
</gene>
<dbReference type="Pfam" id="PF13847">
    <property type="entry name" value="Methyltransf_31"/>
    <property type="match status" value="1"/>
</dbReference>
<keyword evidence="3" id="KW-0808">Transferase</keyword>
<dbReference type="EMBL" id="QGGU01000008">
    <property type="protein sequence ID" value="PWK49104.1"/>
    <property type="molecule type" value="Genomic_DNA"/>
</dbReference>
<name>A0A316FK69_9GAMM</name>
<organism evidence="3 4">
    <name type="scientific">Pleionea mediterranea</name>
    <dbReference type="NCBI Taxonomy" id="523701"/>
    <lineage>
        <taxon>Bacteria</taxon>
        <taxon>Pseudomonadati</taxon>
        <taxon>Pseudomonadota</taxon>
        <taxon>Gammaproteobacteria</taxon>
        <taxon>Oceanospirillales</taxon>
        <taxon>Pleioneaceae</taxon>
        <taxon>Pleionea</taxon>
    </lineage>
</organism>
<dbReference type="AlphaFoldDB" id="A0A316FK69"/>
<dbReference type="InterPro" id="IPR029063">
    <property type="entry name" value="SAM-dependent_MTases_sf"/>
</dbReference>
<dbReference type="Proteomes" id="UP000245790">
    <property type="component" value="Unassembled WGS sequence"/>
</dbReference>
<keyword evidence="3" id="KW-0489">Methyltransferase</keyword>
<feature type="signal peptide" evidence="1">
    <location>
        <begin position="1"/>
        <end position="26"/>
    </location>
</feature>
<keyword evidence="4" id="KW-1185">Reference proteome</keyword>
<evidence type="ECO:0000313" key="3">
    <source>
        <dbReference type="EMBL" id="PWK49104.1"/>
    </source>
</evidence>
<evidence type="ECO:0000256" key="1">
    <source>
        <dbReference type="SAM" id="SignalP"/>
    </source>
</evidence>
<dbReference type="SUPFAM" id="SSF53335">
    <property type="entry name" value="S-adenosyl-L-methionine-dependent methyltransferases"/>
    <property type="match status" value="1"/>
</dbReference>
<feature type="chain" id="PRO_5016363235" evidence="1">
    <location>
        <begin position="27"/>
        <end position="270"/>
    </location>
</feature>